<sequence>MAEQLKINNGSLSIWVRVVFWAGVILFALQASTHMVAAGDTWVALACGRHFDNHGVDTVEPFSANSHEAGPTEQQLAEFPEWSHDIIKKIHPTGWINQNWLTHLLFYKTAKIFGDAGELNYDTLVYWKFGINILAAICVYYFARLLGVTIPGAAIAAAFAMYTARTFLDIRPAAHANLLVAAYLVILGLTTYRSALFAWLLVPLTALWANLHGGYIYVYIMLVPFFTIHLLGNFILKDRLVAIELKKLWHIVGAGLASFVAMVIFNPFHLTNLTHTFIISVSEHAESWRTVNEWHPAFEWENPVGQETAFLVLFIIMWIALAAWILVRFLRPKVKARKRAKVTYAEGEYSWPKIDLAMIAVAAATVYMAVQMRRFIPIAAFAACPVVAMFIEQTIAMVLARKRYNEGRGLNLPVIPRKMGTGIVIAGAVILIAFTSIWGKQFKRVYLDPWPTDSERTSMFMRMTASGLKPIDVCDFINMNDISGNMFNFWTEGGAIAFGQDPDPETGRTPLQLFMDGRAQAAYDHSKFILWRQLYGGGTRLAYKLRRSGRMADADQLRKIGDALDEEMKKRDIWVLLLPEREFRPESNPYRVNYLPKALPRHPNWQLAYADPHQIMYVDISTDQGRKLVAGAINGTTEFPTELSKQLTLARLKSGQRNPAARRRAFEHAMQAFEINAEPATAGLLYNLALNHRELRDSIATEMRSFLEEFEKNKLMLKNQDGYGERLAAASLSAALLADIYKRQQQPDLADEYKQLNEKFKAEQGELISKIKW</sequence>
<evidence type="ECO:0000256" key="1">
    <source>
        <dbReference type="SAM" id="Phobius"/>
    </source>
</evidence>
<keyword evidence="3" id="KW-1185">Reference proteome</keyword>
<gene>
    <name evidence="2" type="ORF">STSP2_02184</name>
</gene>
<feature type="transmembrane region" description="Helical" evidence="1">
    <location>
        <begin position="351"/>
        <end position="370"/>
    </location>
</feature>
<keyword evidence="1" id="KW-0472">Membrane</keyword>
<proteinExistence type="predicted"/>
<reference evidence="3" key="1">
    <citation type="submission" date="2017-02" db="EMBL/GenBank/DDBJ databases">
        <title>Comparative genomics and description of representatives of a novel lineage of planctomycetes thriving in anoxic sediments.</title>
        <authorList>
            <person name="Spring S."/>
            <person name="Bunk B."/>
            <person name="Sproer C."/>
        </authorList>
    </citation>
    <scope>NUCLEOTIDE SEQUENCE [LARGE SCALE GENOMIC DNA]</scope>
    <source>
        <strain evidence="3">ST-NAGAB-D1</strain>
    </source>
</reference>
<feature type="transmembrane region" description="Helical" evidence="1">
    <location>
        <begin position="421"/>
        <end position="439"/>
    </location>
</feature>
<feature type="transmembrane region" description="Helical" evidence="1">
    <location>
        <begin position="12"/>
        <end position="29"/>
    </location>
</feature>
<feature type="transmembrane region" description="Helical" evidence="1">
    <location>
        <begin position="376"/>
        <end position="400"/>
    </location>
</feature>
<dbReference type="AlphaFoldDB" id="A0A1U9NNB0"/>
<dbReference type="KEGG" id="alus:STSP2_02184"/>
<keyword evidence="1" id="KW-1133">Transmembrane helix</keyword>
<feature type="transmembrane region" description="Helical" evidence="1">
    <location>
        <begin position="180"/>
        <end position="202"/>
    </location>
</feature>
<organism evidence="2 3">
    <name type="scientific">Anaerohalosphaera lusitana</name>
    <dbReference type="NCBI Taxonomy" id="1936003"/>
    <lineage>
        <taxon>Bacteria</taxon>
        <taxon>Pseudomonadati</taxon>
        <taxon>Planctomycetota</taxon>
        <taxon>Phycisphaerae</taxon>
        <taxon>Sedimentisphaerales</taxon>
        <taxon>Anaerohalosphaeraceae</taxon>
        <taxon>Anaerohalosphaera</taxon>
    </lineage>
</organism>
<evidence type="ECO:0000313" key="2">
    <source>
        <dbReference type="EMBL" id="AQT69006.1"/>
    </source>
</evidence>
<dbReference type="EMBL" id="CP019791">
    <property type="protein sequence ID" value="AQT69006.1"/>
    <property type="molecule type" value="Genomic_DNA"/>
</dbReference>
<feature type="transmembrane region" description="Helical" evidence="1">
    <location>
        <begin position="309"/>
        <end position="330"/>
    </location>
</feature>
<feature type="transmembrane region" description="Helical" evidence="1">
    <location>
        <begin position="248"/>
        <end position="268"/>
    </location>
</feature>
<name>A0A1U9NNB0_9BACT</name>
<accession>A0A1U9NNB0</accession>
<dbReference type="STRING" id="1936003.STSP2_02184"/>
<feature type="transmembrane region" description="Helical" evidence="1">
    <location>
        <begin position="214"/>
        <end position="236"/>
    </location>
</feature>
<protein>
    <submittedName>
        <fullName evidence="2">Uncharacterized protein</fullName>
    </submittedName>
</protein>
<dbReference type="OrthoDB" id="9786218at2"/>
<dbReference type="RefSeq" id="WP_146662470.1">
    <property type="nucleotide sequence ID" value="NZ_CP019791.1"/>
</dbReference>
<dbReference type="Proteomes" id="UP000189674">
    <property type="component" value="Chromosome"/>
</dbReference>
<keyword evidence="1" id="KW-0812">Transmembrane</keyword>
<evidence type="ECO:0000313" key="3">
    <source>
        <dbReference type="Proteomes" id="UP000189674"/>
    </source>
</evidence>